<dbReference type="AlphaFoldDB" id="A0A9P5Y350"/>
<dbReference type="OrthoDB" id="2683861at2759"/>
<comment type="caution">
    <text evidence="2">The sequence shown here is derived from an EMBL/GenBank/DDBJ whole genome shotgun (WGS) entry which is preliminary data.</text>
</comment>
<feature type="region of interest" description="Disordered" evidence="1">
    <location>
        <begin position="318"/>
        <end position="391"/>
    </location>
</feature>
<dbReference type="Proteomes" id="UP000807353">
    <property type="component" value="Unassembled WGS sequence"/>
</dbReference>
<evidence type="ECO:0000313" key="3">
    <source>
        <dbReference type="Proteomes" id="UP000807353"/>
    </source>
</evidence>
<name>A0A9P5Y350_9AGAR</name>
<accession>A0A9P5Y350</accession>
<evidence type="ECO:0000313" key="2">
    <source>
        <dbReference type="EMBL" id="KAF9461412.1"/>
    </source>
</evidence>
<feature type="compositionally biased region" description="Basic and acidic residues" evidence="1">
    <location>
        <begin position="485"/>
        <end position="494"/>
    </location>
</feature>
<gene>
    <name evidence="2" type="ORF">BDZ94DRAFT_1371926</name>
</gene>
<protein>
    <submittedName>
        <fullName evidence="2">Uncharacterized protein</fullName>
    </submittedName>
</protein>
<organism evidence="2 3">
    <name type="scientific">Collybia nuda</name>
    <dbReference type="NCBI Taxonomy" id="64659"/>
    <lineage>
        <taxon>Eukaryota</taxon>
        <taxon>Fungi</taxon>
        <taxon>Dikarya</taxon>
        <taxon>Basidiomycota</taxon>
        <taxon>Agaricomycotina</taxon>
        <taxon>Agaricomycetes</taxon>
        <taxon>Agaricomycetidae</taxon>
        <taxon>Agaricales</taxon>
        <taxon>Tricholomatineae</taxon>
        <taxon>Clitocybaceae</taxon>
        <taxon>Collybia</taxon>
    </lineage>
</organism>
<proteinExistence type="predicted"/>
<reference evidence="2" key="1">
    <citation type="submission" date="2020-11" db="EMBL/GenBank/DDBJ databases">
        <authorList>
            <consortium name="DOE Joint Genome Institute"/>
            <person name="Ahrendt S."/>
            <person name="Riley R."/>
            <person name="Andreopoulos W."/>
            <person name="Labutti K."/>
            <person name="Pangilinan J."/>
            <person name="Ruiz-Duenas F.J."/>
            <person name="Barrasa J.M."/>
            <person name="Sanchez-Garcia M."/>
            <person name="Camarero S."/>
            <person name="Miyauchi S."/>
            <person name="Serrano A."/>
            <person name="Linde D."/>
            <person name="Babiker R."/>
            <person name="Drula E."/>
            <person name="Ayuso-Fernandez I."/>
            <person name="Pacheco R."/>
            <person name="Padilla G."/>
            <person name="Ferreira P."/>
            <person name="Barriuso J."/>
            <person name="Kellner H."/>
            <person name="Castanera R."/>
            <person name="Alfaro M."/>
            <person name="Ramirez L."/>
            <person name="Pisabarro A.G."/>
            <person name="Kuo A."/>
            <person name="Tritt A."/>
            <person name="Lipzen A."/>
            <person name="He G."/>
            <person name="Yan M."/>
            <person name="Ng V."/>
            <person name="Cullen D."/>
            <person name="Martin F."/>
            <person name="Rosso M.-N."/>
            <person name="Henrissat B."/>
            <person name="Hibbett D."/>
            <person name="Martinez A.T."/>
            <person name="Grigoriev I.V."/>
        </authorList>
    </citation>
    <scope>NUCLEOTIDE SEQUENCE</scope>
    <source>
        <strain evidence="2">CBS 247.69</strain>
    </source>
</reference>
<dbReference type="EMBL" id="MU150285">
    <property type="protein sequence ID" value="KAF9461412.1"/>
    <property type="molecule type" value="Genomic_DNA"/>
</dbReference>
<evidence type="ECO:0000256" key="1">
    <source>
        <dbReference type="SAM" id="MobiDB-lite"/>
    </source>
</evidence>
<feature type="region of interest" description="Disordered" evidence="1">
    <location>
        <begin position="627"/>
        <end position="652"/>
    </location>
</feature>
<keyword evidence="3" id="KW-1185">Reference proteome</keyword>
<feature type="compositionally biased region" description="Low complexity" evidence="1">
    <location>
        <begin position="376"/>
        <end position="391"/>
    </location>
</feature>
<feature type="region of interest" description="Disordered" evidence="1">
    <location>
        <begin position="477"/>
        <end position="513"/>
    </location>
</feature>
<sequence length="652" mass="70958">MPRPPWATPDQETFLFIRLEEYKDAQKKGSYAHFWPVLYEDWEKEFPTHEKILPGQDLTSITEEDRKRLQEAIKERRNQLQTWYRWKCNKRARTAEQTQTKLEKELFAARTRIPHKSEVYSKLCYDDKIKPIVAARCEEQEVKSSGQKLRVINEVTREMFEKELPEVKEQVDAILSDIQAKRDADAQLSVSRTAAEYSRAILECPALLGRFLSALADKTGWAYTVLMGGPDPNANGEICVASFHVGESVQGHTFGQVHQNFEKAYMELYSDFLRNVFPSDIKCVRNVDNVLNTAKGEGVGVTNTGALLTADASASRAGASPSLHLSPITPPPGMPPLLLGPDPADASASRAGASLTAGASPSLHPSPITPPPEVPPSLLSSDPTASSMSTSGNGVLDITAVDFGSFDFNLFDPMQTPSQLNWPTLPGLTGEVNDLLSGHGSLTAELNDGLWGESIPNFDPGFFIQPPKPTFDLGAFASSPHNSPRHADPDDIPLRLDALPIPAPEPAPDPASVSVPAPVPVPVPTSAHTPILSVPPMALPPLAVSRYSGRAIVPSTRAKKMNDIGSVKPLNNPSDSNKENHPPNTIQDPPSWLLAAEAYLTTDDFGVEWSTETGWAKWDVVDIDASPLVGPEPEDNITMGRELGDPLGSMRG</sequence>
<feature type="region of interest" description="Disordered" evidence="1">
    <location>
        <begin position="563"/>
        <end position="587"/>
    </location>
</feature>